<dbReference type="Pfam" id="PF21388">
    <property type="entry name" value="SPATA2_PUB-like"/>
    <property type="match status" value="1"/>
</dbReference>
<dbReference type="PANTHER" id="PTHR15326">
    <property type="entry name" value="SPERMATOGENESIS-ASSOCIATED PROTEIN 2/TAMOZHENNIC"/>
    <property type="match status" value="1"/>
</dbReference>
<reference evidence="4" key="1">
    <citation type="submission" date="2023-09" db="UniProtKB">
        <authorList>
            <consortium name="Ensembl"/>
        </authorList>
    </citation>
    <scope>IDENTIFICATION</scope>
</reference>
<feature type="region of interest" description="Disordered" evidence="2">
    <location>
        <begin position="232"/>
        <end position="256"/>
    </location>
</feature>
<dbReference type="Gene3D" id="1.20.58.2190">
    <property type="match status" value="1"/>
</dbReference>
<dbReference type="AlphaFoldDB" id="A0A8C0X1S5"/>
<feature type="domain" description="Spermatogenesis-associated protein 2 PUB-like" evidence="3">
    <location>
        <begin position="70"/>
        <end position="194"/>
    </location>
</feature>
<gene>
    <name evidence="4" type="primary">Spata2l</name>
</gene>
<evidence type="ECO:0000256" key="2">
    <source>
        <dbReference type="SAM" id="MobiDB-lite"/>
    </source>
</evidence>
<dbReference type="Ensembl" id="ENSCCNT00000024668.1">
    <property type="protein sequence ID" value="ENSCCNP00000019011.1"/>
    <property type="gene ID" value="ENSCCNG00000019164.1"/>
</dbReference>
<dbReference type="PANTHER" id="PTHR15326:SF7">
    <property type="entry name" value="SPERMATOGENESIS-ASSOCIATED PROTEIN 2-LIKE PROTEIN"/>
    <property type="match status" value="1"/>
</dbReference>
<sequence>MGSSSLSEDYRLCLERELRRGRAGVCGDPSLRAVLWQILVEDFDLHGALQDDALALLTDGLWGRADLAPALRDLARAFELLELAAVHLYLLPWRKEFTTIKTFSGGYVHVLKGVLSEELLIRSFQKMGYVRRDNHRLMVTAPPPACQLVQVALGCFLRLECEILGEVLAQLGTSVLPAEELLRARRASGDVASCVARLQQQLAQNEEPPPLPPRGTTATFGAPLDLYRDLQEDEDSEEASLYEEPSPGPDSPPVELTYRQPLWEQSAKLWGTGGRPWEPPAEDLPRASSPPYGALEEELEPEPSAFSFHSLRRELSRPGDLTTPEPRESPGQASPRHTRAEGTLASTYGPVSEPLGYQAHSCLAPGALPTLCCDTCRQLHTTHCTALPACRPGHSLRVLLGDTQRRLWLQRAQVDALLYDSPGAHP</sequence>
<evidence type="ECO:0000256" key="1">
    <source>
        <dbReference type="ARBA" id="ARBA00038142"/>
    </source>
</evidence>
<feature type="compositionally biased region" description="Acidic residues" evidence="2">
    <location>
        <begin position="232"/>
        <end position="241"/>
    </location>
</feature>
<accession>A0A8C0X1S5</accession>
<dbReference type="GO" id="GO:0005737">
    <property type="term" value="C:cytoplasm"/>
    <property type="evidence" value="ECO:0007669"/>
    <property type="project" value="TreeGrafter"/>
</dbReference>
<organism evidence="4">
    <name type="scientific">Castor canadensis</name>
    <name type="common">American beaver</name>
    <dbReference type="NCBI Taxonomy" id="51338"/>
    <lineage>
        <taxon>Eukaryota</taxon>
        <taxon>Metazoa</taxon>
        <taxon>Chordata</taxon>
        <taxon>Craniata</taxon>
        <taxon>Vertebrata</taxon>
        <taxon>Euteleostomi</taxon>
        <taxon>Mammalia</taxon>
        <taxon>Eutheria</taxon>
        <taxon>Euarchontoglires</taxon>
        <taxon>Glires</taxon>
        <taxon>Rodentia</taxon>
        <taxon>Castorimorpha</taxon>
        <taxon>Castoridae</taxon>
        <taxon>Castor</taxon>
    </lineage>
</organism>
<comment type="similarity">
    <text evidence="1">Belongs to the SPATA2 family.</text>
</comment>
<name>A0A8C0X1S5_CASCN</name>
<feature type="region of interest" description="Disordered" evidence="2">
    <location>
        <begin position="316"/>
        <end position="340"/>
    </location>
</feature>
<evidence type="ECO:0000259" key="3">
    <source>
        <dbReference type="Pfam" id="PF21388"/>
    </source>
</evidence>
<dbReference type="InterPro" id="IPR048839">
    <property type="entry name" value="SPATA2_PUB-like"/>
</dbReference>
<evidence type="ECO:0000313" key="4">
    <source>
        <dbReference type="Ensembl" id="ENSCCNP00000019011.1"/>
    </source>
</evidence>
<protein>
    <recommendedName>
        <fullName evidence="3">Spermatogenesis-associated protein 2 PUB-like domain-containing protein</fullName>
    </recommendedName>
</protein>
<proteinExistence type="inferred from homology"/>
<feature type="region of interest" description="Disordered" evidence="2">
    <location>
        <begin position="269"/>
        <end position="303"/>
    </location>
</feature>